<keyword evidence="3" id="KW-1185">Reference proteome</keyword>
<dbReference type="PANTHER" id="PTHR45763">
    <property type="entry name" value="HYDROLASE, ALPHA/BETA FOLD FAMILY PROTEIN, EXPRESSED-RELATED"/>
    <property type="match status" value="1"/>
</dbReference>
<reference evidence="2 3" key="1">
    <citation type="submission" date="2021-06" db="EMBL/GenBank/DDBJ databases">
        <title>Complete genome of Haloferula helveola possessing various polysaccharide degrading enzymes.</title>
        <authorList>
            <person name="Takami H."/>
            <person name="Huang C."/>
            <person name="Hamasaki K."/>
        </authorList>
    </citation>
    <scope>NUCLEOTIDE SEQUENCE [LARGE SCALE GENOMIC DNA]</scope>
    <source>
        <strain evidence="2 3">CN-1</strain>
    </source>
</reference>
<dbReference type="Gene3D" id="3.40.50.1820">
    <property type="entry name" value="alpha/beta hydrolase"/>
    <property type="match status" value="1"/>
</dbReference>
<name>A0ABM7R9Z2_9BACT</name>
<evidence type="ECO:0000313" key="3">
    <source>
        <dbReference type="Proteomes" id="UP001374893"/>
    </source>
</evidence>
<protein>
    <submittedName>
        <fullName evidence="2">Alpha/beta hydrolase</fullName>
    </submittedName>
</protein>
<proteinExistence type="predicted"/>
<dbReference type="InterPro" id="IPR029058">
    <property type="entry name" value="AB_hydrolase_fold"/>
</dbReference>
<keyword evidence="2" id="KW-0378">Hydrolase</keyword>
<accession>A0ABM7R9Z2</accession>
<dbReference type="RefSeq" id="WP_338690753.1">
    <property type="nucleotide sequence ID" value="NZ_AP024702.1"/>
</dbReference>
<evidence type="ECO:0000313" key="2">
    <source>
        <dbReference type="EMBL" id="BCX48146.1"/>
    </source>
</evidence>
<dbReference type="Proteomes" id="UP001374893">
    <property type="component" value="Chromosome"/>
</dbReference>
<dbReference type="PANTHER" id="PTHR45763:SF46">
    <property type="entry name" value="AB HYDROLASE-1 DOMAIN-CONTAINING PROTEIN"/>
    <property type="match status" value="1"/>
</dbReference>
<sequence length="308" mass="33983">MKENEHVTLPDGRKLGFAEYGDPQGIPVLFFHGWPSSRFQAAYLDHDASKRGIRLLAPDRPGVGLSDPMPDRRFGDWPKDVGQFADSLGIDRFRIFGVSGGGPYTLATCEKLGDRVIRAAVICGAPPLADKADRSHMHWAYRTLSGLKSLRRASLPVLLPFSRWMIDRGVDHAPMSWMLKSIPEADREAIHSAGGWDMVIRSYLEAIRNGPGPTLDDGELYLAPWDFEPERIHVPVHFWHGMADANLPCDVAKRLAARVPKAEGTWLEGEGHYSLPVRHSCEALDWLKGSGQENAHAGVSNMTGSSAS</sequence>
<dbReference type="Pfam" id="PF00561">
    <property type="entry name" value="Abhydrolase_1"/>
    <property type="match status" value="1"/>
</dbReference>
<evidence type="ECO:0000259" key="1">
    <source>
        <dbReference type="Pfam" id="PF00561"/>
    </source>
</evidence>
<gene>
    <name evidence="2" type="ORF">HAHE_20540</name>
</gene>
<dbReference type="SUPFAM" id="SSF53474">
    <property type="entry name" value="alpha/beta-Hydrolases"/>
    <property type="match status" value="1"/>
</dbReference>
<feature type="domain" description="AB hydrolase-1" evidence="1">
    <location>
        <begin position="27"/>
        <end position="134"/>
    </location>
</feature>
<organism evidence="2 3">
    <name type="scientific">Haloferula helveola</name>
    <dbReference type="NCBI Taxonomy" id="490095"/>
    <lineage>
        <taxon>Bacteria</taxon>
        <taxon>Pseudomonadati</taxon>
        <taxon>Verrucomicrobiota</taxon>
        <taxon>Verrucomicrobiia</taxon>
        <taxon>Verrucomicrobiales</taxon>
        <taxon>Verrucomicrobiaceae</taxon>
        <taxon>Haloferula</taxon>
    </lineage>
</organism>
<dbReference type="GO" id="GO:0016787">
    <property type="term" value="F:hydrolase activity"/>
    <property type="evidence" value="ECO:0007669"/>
    <property type="project" value="UniProtKB-KW"/>
</dbReference>
<dbReference type="InterPro" id="IPR000073">
    <property type="entry name" value="AB_hydrolase_1"/>
</dbReference>
<dbReference type="EMBL" id="AP024702">
    <property type="protein sequence ID" value="BCX48146.1"/>
    <property type="molecule type" value="Genomic_DNA"/>
</dbReference>